<protein>
    <recommendedName>
        <fullName evidence="3">Flagellar protein FlaG</fullName>
    </recommendedName>
</protein>
<gene>
    <name evidence="1" type="ORF">D1Z90_06410</name>
</gene>
<reference evidence="1 2" key="2">
    <citation type="submission" date="2019-01" db="EMBL/GenBank/DDBJ databases">
        <title>Motilimonas pumilus sp. nov., isolated from the gut of sea cucumber (Apostichopus japonicus).</title>
        <authorList>
            <person name="Wang F.-Q."/>
            <person name="Ren L.-H."/>
            <person name="Lin Y.-W."/>
            <person name="Sun G.-H."/>
            <person name="Du Z.-J."/>
            <person name="Zhao J.-X."/>
            <person name="Liu X.-J."/>
            <person name="Liu L.-J."/>
        </authorList>
    </citation>
    <scope>NUCLEOTIDE SEQUENCE [LARGE SCALE GENOMIC DNA]</scope>
    <source>
        <strain evidence="1 2">PLHSC7-2</strain>
    </source>
</reference>
<evidence type="ECO:0008006" key="3">
    <source>
        <dbReference type="Google" id="ProtNLM"/>
    </source>
</evidence>
<dbReference type="EMBL" id="QZCH01000005">
    <property type="protein sequence ID" value="RJG48998.1"/>
    <property type="molecule type" value="Genomic_DNA"/>
</dbReference>
<dbReference type="AlphaFoldDB" id="A0A418YGK6"/>
<dbReference type="RefSeq" id="WP_119909929.1">
    <property type="nucleotide sequence ID" value="NZ_QZCH01000005.1"/>
</dbReference>
<proteinExistence type="predicted"/>
<dbReference type="Proteomes" id="UP000283255">
    <property type="component" value="Unassembled WGS sequence"/>
</dbReference>
<dbReference type="SUPFAM" id="SSF160214">
    <property type="entry name" value="FlaG-like"/>
    <property type="match status" value="1"/>
</dbReference>
<keyword evidence="2" id="KW-1185">Reference proteome</keyword>
<dbReference type="OrthoDB" id="5741693at2"/>
<reference evidence="1 2" key="1">
    <citation type="submission" date="2018-09" db="EMBL/GenBank/DDBJ databases">
        <authorList>
            <person name="Wang F."/>
        </authorList>
    </citation>
    <scope>NUCLEOTIDE SEQUENCE [LARGE SCALE GENOMIC DNA]</scope>
    <source>
        <strain evidence="1 2">PLHSC7-2</strain>
    </source>
</reference>
<evidence type="ECO:0000313" key="2">
    <source>
        <dbReference type="Proteomes" id="UP000283255"/>
    </source>
</evidence>
<dbReference type="InterPro" id="IPR005186">
    <property type="entry name" value="FlaG"/>
</dbReference>
<dbReference type="Gene3D" id="3.30.160.170">
    <property type="entry name" value="FlaG-like"/>
    <property type="match status" value="1"/>
</dbReference>
<name>A0A418YGK6_9GAMM</name>
<organism evidence="1 2">
    <name type="scientific">Motilimonas pumila</name>
    <dbReference type="NCBI Taxonomy" id="2303987"/>
    <lineage>
        <taxon>Bacteria</taxon>
        <taxon>Pseudomonadati</taxon>
        <taxon>Pseudomonadota</taxon>
        <taxon>Gammaproteobacteria</taxon>
        <taxon>Alteromonadales</taxon>
        <taxon>Alteromonadales genera incertae sedis</taxon>
        <taxon>Motilimonas</taxon>
    </lineage>
</organism>
<evidence type="ECO:0000313" key="1">
    <source>
        <dbReference type="EMBL" id="RJG48998.1"/>
    </source>
</evidence>
<dbReference type="Pfam" id="PF03646">
    <property type="entry name" value="FlaG"/>
    <property type="match status" value="1"/>
</dbReference>
<dbReference type="InterPro" id="IPR035924">
    <property type="entry name" value="FlaG-like_sf"/>
</dbReference>
<dbReference type="PANTHER" id="PTHR37166:SF1">
    <property type="entry name" value="PROTEIN FLAG"/>
    <property type="match status" value="1"/>
</dbReference>
<accession>A0A418YGK6</accession>
<sequence>MKASEITSSNFMPDTFQQTITTVEANKSQPVSQADKVELSAAALADSMNVSPDALKAIQRAQRSDTQEKSKEQSLEDAVSLVQEYLDKNQRGVNFSLDDSTEKTVIKVMDTKNQELVKQFPSEELLRIANKIKELEQELSNKVGIFLDSEV</sequence>
<comment type="caution">
    <text evidence="1">The sequence shown here is derived from an EMBL/GenBank/DDBJ whole genome shotgun (WGS) entry which is preliminary data.</text>
</comment>
<dbReference type="PANTHER" id="PTHR37166">
    <property type="entry name" value="PROTEIN FLAG"/>
    <property type="match status" value="1"/>
</dbReference>